<dbReference type="RefSeq" id="WP_275820151.1">
    <property type="nucleotide sequence ID" value="NZ_BAAANM010000003.1"/>
</dbReference>
<evidence type="ECO:0000256" key="1">
    <source>
        <dbReference type="SAM" id="MobiDB-lite"/>
    </source>
</evidence>
<evidence type="ECO:0000256" key="2">
    <source>
        <dbReference type="SAM" id="SignalP"/>
    </source>
</evidence>
<reference evidence="3 4" key="1">
    <citation type="submission" date="2023-03" db="EMBL/GenBank/DDBJ databases">
        <title>Draft genome sequence of type strain Streptomyces ferralitis JCM 14344.</title>
        <authorList>
            <person name="Klaysubun C."/>
            <person name="Duangmal K."/>
        </authorList>
    </citation>
    <scope>NUCLEOTIDE SEQUENCE [LARGE SCALE GENOMIC DNA]</scope>
    <source>
        <strain evidence="3 4">JCM 14344</strain>
    </source>
</reference>
<feature type="region of interest" description="Disordered" evidence="1">
    <location>
        <begin position="152"/>
        <end position="188"/>
    </location>
</feature>
<sequence length="188" mass="19043">MSAFPPTSWRPRRGASVATALVLSAGLMALAGCSSGTGGAKPSSPSGSPPSTPAPKPSTAALGTTHNARLGTIVTDGQGWTLYRFDADSASPSTSRCAGQCATVWPPEPALSAAHVHGIDHQLVGGVTRPDGTRQLTLNGWPLYRYAGDSKPGDTNGQDVLGTWHATTPQGRKAEAGSASGPSSGYGY</sequence>
<dbReference type="PANTHER" id="PTHR39335">
    <property type="entry name" value="BLL4220 PROTEIN"/>
    <property type="match status" value="1"/>
</dbReference>
<evidence type="ECO:0008006" key="5">
    <source>
        <dbReference type="Google" id="ProtNLM"/>
    </source>
</evidence>
<evidence type="ECO:0000313" key="4">
    <source>
        <dbReference type="Proteomes" id="UP001220022"/>
    </source>
</evidence>
<dbReference type="EMBL" id="JARHTQ010000028">
    <property type="protein sequence ID" value="MDF2259992.1"/>
    <property type="molecule type" value="Genomic_DNA"/>
</dbReference>
<accession>A0ABT5Z837</accession>
<feature type="compositionally biased region" description="Pro residues" evidence="1">
    <location>
        <begin position="47"/>
        <end position="56"/>
    </location>
</feature>
<feature type="compositionally biased region" description="Low complexity" evidence="1">
    <location>
        <begin position="176"/>
        <end position="188"/>
    </location>
</feature>
<keyword evidence="4" id="KW-1185">Reference proteome</keyword>
<dbReference type="Proteomes" id="UP001220022">
    <property type="component" value="Unassembled WGS sequence"/>
</dbReference>
<comment type="caution">
    <text evidence="3">The sequence shown here is derived from an EMBL/GenBank/DDBJ whole genome shotgun (WGS) entry which is preliminary data.</text>
</comment>
<evidence type="ECO:0000313" key="3">
    <source>
        <dbReference type="EMBL" id="MDF2259992.1"/>
    </source>
</evidence>
<keyword evidence="2" id="KW-0732">Signal</keyword>
<feature type="chain" id="PRO_5046272060" description="Lipoprotein with Yx(FWY)xxD motif" evidence="2">
    <location>
        <begin position="32"/>
        <end position="188"/>
    </location>
</feature>
<name>A0ABT5Z837_9ACTN</name>
<gene>
    <name evidence="3" type="ORF">P2L57_30980</name>
</gene>
<dbReference type="PANTHER" id="PTHR39335:SF1">
    <property type="entry name" value="BLL4220 PROTEIN"/>
    <property type="match status" value="1"/>
</dbReference>
<feature type="signal peptide" evidence="2">
    <location>
        <begin position="1"/>
        <end position="31"/>
    </location>
</feature>
<proteinExistence type="predicted"/>
<organism evidence="3 4">
    <name type="scientific">Streptantibioticus ferralitis</name>
    <dbReference type="NCBI Taxonomy" id="236510"/>
    <lineage>
        <taxon>Bacteria</taxon>
        <taxon>Bacillati</taxon>
        <taxon>Actinomycetota</taxon>
        <taxon>Actinomycetes</taxon>
        <taxon>Kitasatosporales</taxon>
        <taxon>Streptomycetaceae</taxon>
        <taxon>Streptantibioticus</taxon>
    </lineage>
</organism>
<dbReference type="Pfam" id="PF03640">
    <property type="entry name" value="Lipoprotein_15"/>
    <property type="match status" value="2"/>
</dbReference>
<protein>
    <recommendedName>
        <fullName evidence="5">Lipoprotein with Yx(FWY)xxD motif</fullName>
    </recommendedName>
</protein>
<feature type="region of interest" description="Disordered" evidence="1">
    <location>
        <begin position="35"/>
        <end position="59"/>
    </location>
</feature>
<dbReference type="InterPro" id="IPR005297">
    <property type="entry name" value="Lipoprotein_repeat"/>
</dbReference>